<dbReference type="PANTHER" id="PTHR22647">
    <property type="entry name" value="SH3 DOMAIN AND TETRATRICOPEPTIDE REPEATS CONTAINING PROTEIN"/>
    <property type="match status" value="1"/>
</dbReference>
<name>A0A8C4N907_EPTBU</name>
<dbReference type="GeneTree" id="ENSGT00530000063812"/>
<reference evidence="4" key="1">
    <citation type="submission" date="2025-05" db="UniProtKB">
        <authorList>
            <consortium name="Ensembl"/>
        </authorList>
    </citation>
    <scope>IDENTIFICATION</scope>
</reference>
<dbReference type="PANTHER" id="PTHR22647:SF4">
    <property type="entry name" value="SH3 DOMAIN AND TETRATRICOPEPTIDE REPEAT-CONTAINING PROTEIN 1-LIKE ISOFORM X1"/>
    <property type="match status" value="1"/>
</dbReference>
<accession>A0A8C4N907</accession>
<dbReference type="SMART" id="SM00326">
    <property type="entry name" value="SH3"/>
    <property type="match status" value="1"/>
</dbReference>
<dbReference type="SUPFAM" id="SSF50044">
    <property type="entry name" value="SH3-domain"/>
    <property type="match status" value="1"/>
</dbReference>
<proteinExistence type="predicted"/>
<sequence>MTENKNTRHNGGDNDVVMQVKQPMEGFDQGQALSLKCSLLEEWNVPADQGILLEKHHKYPTDLMMQLMILNAETEEFNKKQQEYIRDKLRFLETQPQTLVHVLNELSARLLSIHSDWNRIVITFKTFEEIGRFSTYFSLGLVRRCLENFLFHDEAWLVPDTREMVQLHVKIDKNILQMILLGLLVQEGPFFARVRDPSSIEGMEVAFGQVLVLEEDSKSNCWKISSLNGTDKASFLKASMETLGTFHQWFLKSFTSRLPNSRYDFSTSFVSIAAGSWFQTQHAYAAQTADELSFVEGERLEAVISLQSGVCWLLARSENGERIGFVPSSLIRPEPDALEMNDLSFNCKEELLHCNYSEVFGIEDAIEFLASLTGIDACAIYKMDKEELLDVDLETLAEIEHFHITPEFVADIAADVPEFVETVHWVEQSIAEQPTTEVKSNIFLNQLQEPGGCSDNTQEAKFGRMTKENVDVDDDEESLDNEVEIHFIRNHEEDEECQTSDDVGNTAIIDEESSMNFLLYLNTPGHRKSFEAYYREDSSPACKIFQGCSDESMVEHLLEDLHARAKHGCMLWALSRICFLLGRHCAQRVKLFQARVYFEEALSILEGDIPDLPFMKVLYTNLTTVYLRLRNQAKADHLLKKTEALLLGAPEMSYCHSAALEVLKYSLRRAVLMRNEKT</sequence>
<keyword evidence="5" id="KW-1185">Reference proteome</keyword>
<dbReference type="Pfam" id="PF00018">
    <property type="entry name" value="SH3_1"/>
    <property type="match status" value="1"/>
</dbReference>
<dbReference type="Gene3D" id="2.30.30.40">
    <property type="entry name" value="SH3 Domains"/>
    <property type="match status" value="1"/>
</dbReference>
<evidence type="ECO:0000313" key="4">
    <source>
        <dbReference type="Ensembl" id="ENSEBUP00000004116.1"/>
    </source>
</evidence>
<dbReference type="AlphaFoldDB" id="A0A8C4N907"/>
<dbReference type="Ensembl" id="ENSEBUT00000004533.1">
    <property type="protein sequence ID" value="ENSEBUP00000004116.1"/>
    <property type="gene ID" value="ENSEBUG00000002933.1"/>
</dbReference>
<protein>
    <recommendedName>
        <fullName evidence="3">SH3 domain-containing protein</fullName>
    </recommendedName>
</protein>
<dbReference type="Ensembl" id="ENSEBUT00000004556.1">
    <property type="protein sequence ID" value="ENSEBUP00000004137.1"/>
    <property type="gene ID" value="ENSEBUG00000002933.1"/>
</dbReference>
<evidence type="ECO:0000313" key="5">
    <source>
        <dbReference type="Proteomes" id="UP000694388"/>
    </source>
</evidence>
<organism evidence="4 5">
    <name type="scientific">Eptatretus burgeri</name>
    <name type="common">Inshore hagfish</name>
    <dbReference type="NCBI Taxonomy" id="7764"/>
    <lineage>
        <taxon>Eukaryota</taxon>
        <taxon>Metazoa</taxon>
        <taxon>Chordata</taxon>
        <taxon>Craniata</taxon>
        <taxon>Vertebrata</taxon>
        <taxon>Cyclostomata</taxon>
        <taxon>Myxini</taxon>
        <taxon>Myxiniformes</taxon>
        <taxon>Myxinidae</taxon>
        <taxon>Eptatretinae</taxon>
        <taxon>Eptatretus</taxon>
    </lineage>
</organism>
<dbReference type="Proteomes" id="UP000694388">
    <property type="component" value="Unplaced"/>
</dbReference>
<keyword evidence="1 2" id="KW-0728">SH3 domain</keyword>
<dbReference type="InterPro" id="IPR001452">
    <property type="entry name" value="SH3_domain"/>
</dbReference>
<evidence type="ECO:0000256" key="1">
    <source>
        <dbReference type="ARBA" id="ARBA00022443"/>
    </source>
</evidence>
<dbReference type="InterPro" id="IPR036028">
    <property type="entry name" value="SH3-like_dom_sf"/>
</dbReference>
<feature type="domain" description="SH3" evidence="3">
    <location>
        <begin position="273"/>
        <end position="336"/>
    </location>
</feature>
<dbReference type="InterPro" id="IPR042772">
    <property type="entry name" value="SH3TC1/SH3TC2"/>
</dbReference>
<evidence type="ECO:0000259" key="3">
    <source>
        <dbReference type="PROSITE" id="PS50002"/>
    </source>
</evidence>
<dbReference type="PROSITE" id="PS50002">
    <property type="entry name" value="SH3"/>
    <property type="match status" value="1"/>
</dbReference>
<evidence type="ECO:0000256" key="2">
    <source>
        <dbReference type="PROSITE-ProRule" id="PRU00192"/>
    </source>
</evidence>